<dbReference type="Gene3D" id="3.60.21.10">
    <property type="match status" value="1"/>
</dbReference>
<dbReference type="GO" id="GO:0016020">
    <property type="term" value="C:membrane"/>
    <property type="evidence" value="ECO:0007669"/>
    <property type="project" value="GOC"/>
</dbReference>
<reference evidence="3 4" key="1">
    <citation type="submission" date="2017-05" db="EMBL/GenBank/DDBJ databases">
        <title>Vagococcus spp. assemblies.</title>
        <authorList>
            <person name="Gulvik C.A."/>
        </authorList>
    </citation>
    <scope>NUCLEOTIDE SEQUENCE [LARGE SCALE GENOMIC DNA]</scope>
    <source>
        <strain evidence="3 4">SS1714</strain>
    </source>
</reference>
<dbReference type="Proteomes" id="UP000288028">
    <property type="component" value="Unassembled WGS sequence"/>
</dbReference>
<dbReference type="Pfam" id="PF00149">
    <property type="entry name" value="Metallophos"/>
    <property type="match status" value="1"/>
</dbReference>
<dbReference type="InterPro" id="IPR029052">
    <property type="entry name" value="Metallo-depent_PP-like"/>
</dbReference>
<comment type="caution">
    <text evidence="3">The sequence shown here is derived from an EMBL/GenBank/DDBJ whole genome shotgun (WGS) entry which is preliminary data.</text>
</comment>
<evidence type="ECO:0000313" key="3">
    <source>
        <dbReference type="EMBL" id="RSU09753.1"/>
    </source>
</evidence>
<protein>
    <submittedName>
        <fullName evidence="3">Phosphatase</fullName>
    </submittedName>
</protein>
<accession>A0A430AP52</accession>
<dbReference type="EMBL" id="NGKB01000022">
    <property type="protein sequence ID" value="RSU09753.1"/>
    <property type="molecule type" value="Genomic_DNA"/>
</dbReference>
<dbReference type="GO" id="GO:0008758">
    <property type="term" value="F:UDP-2,3-diacylglucosamine hydrolase activity"/>
    <property type="evidence" value="ECO:0007669"/>
    <property type="project" value="TreeGrafter"/>
</dbReference>
<evidence type="ECO:0000313" key="4">
    <source>
        <dbReference type="Proteomes" id="UP000288028"/>
    </source>
</evidence>
<gene>
    <name evidence="3" type="ORF">CBF28_14575</name>
</gene>
<proteinExistence type="predicted"/>
<keyword evidence="1" id="KW-1133">Transmembrane helix</keyword>
<dbReference type="GO" id="GO:0009245">
    <property type="term" value="P:lipid A biosynthetic process"/>
    <property type="evidence" value="ECO:0007669"/>
    <property type="project" value="TreeGrafter"/>
</dbReference>
<dbReference type="SUPFAM" id="SSF56300">
    <property type="entry name" value="Metallo-dependent phosphatases"/>
    <property type="match status" value="1"/>
</dbReference>
<evidence type="ECO:0000259" key="2">
    <source>
        <dbReference type="Pfam" id="PF00149"/>
    </source>
</evidence>
<dbReference type="PANTHER" id="PTHR31302">
    <property type="entry name" value="TRANSMEMBRANE PROTEIN WITH METALLOPHOSPHOESTERASE DOMAIN-RELATED"/>
    <property type="match status" value="1"/>
</dbReference>
<feature type="transmembrane region" description="Helical" evidence="1">
    <location>
        <begin position="6"/>
        <end position="24"/>
    </location>
</feature>
<keyword evidence="4" id="KW-1185">Reference proteome</keyword>
<name>A0A430AP52_9ENTE</name>
<evidence type="ECO:0000256" key="1">
    <source>
        <dbReference type="SAM" id="Phobius"/>
    </source>
</evidence>
<dbReference type="CDD" id="cd07385">
    <property type="entry name" value="MPP_YkuE_C"/>
    <property type="match status" value="1"/>
</dbReference>
<dbReference type="PANTHER" id="PTHR31302:SF25">
    <property type="entry name" value="PHOSPHOESTERASE"/>
    <property type="match status" value="1"/>
</dbReference>
<sequence>MFKWLITFFIVIIASLGGFLYYSFKIEPYQVEVVEYVSIKDKEAEDEIKVVQFSDVHIKEDFTHENLEEAVNKINDQKPDFVVFTGDLYDNYSIYNDDENIIATLNKIVSKLGKIAIWGNRDYGGGAAQHYAQIMQKAGFVLLSNQSQSFSLENNKKVLFTGLDDALLGAPDLESSKIDESVDYSILLSHEPDFINQYDTSDYNIILAGHSHGGQVHIPFIPSVNQTGLSHYSHSKKYSKGFYDLHKEGDKKIYVNSGIGTTHISARFGVVPEITLFRILI</sequence>
<keyword evidence="1" id="KW-0812">Transmembrane</keyword>
<dbReference type="AlphaFoldDB" id="A0A430AP52"/>
<dbReference type="InterPro" id="IPR051158">
    <property type="entry name" value="Metallophosphoesterase_sf"/>
</dbReference>
<organism evidence="3 4">
    <name type="scientific">Vagococcus carniphilus</name>
    <dbReference type="NCBI Taxonomy" id="218144"/>
    <lineage>
        <taxon>Bacteria</taxon>
        <taxon>Bacillati</taxon>
        <taxon>Bacillota</taxon>
        <taxon>Bacilli</taxon>
        <taxon>Lactobacillales</taxon>
        <taxon>Enterococcaceae</taxon>
        <taxon>Vagococcus</taxon>
    </lineage>
</organism>
<keyword evidence="1" id="KW-0472">Membrane</keyword>
<feature type="domain" description="Calcineurin-like phosphoesterase" evidence="2">
    <location>
        <begin position="48"/>
        <end position="213"/>
    </location>
</feature>
<dbReference type="InterPro" id="IPR004843">
    <property type="entry name" value="Calcineurin-like_PHP"/>
</dbReference>